<dbReference type="EMBL" id="CM055107">
    <property type="protein sequence ID" value="KAJ7526977.1"/>
    <property type="molecule type" value="Genomic_DNA"/>
</dbReference>
<gene>
    <name evidence="1" type="ORF">O6H91_16G030100</name>
</gene>
<reference evidence="2" key="1">
    <citation type="journal article" date="2024" name="Proc. Natl. Acad. Sci. U.S.A.">
        <title>Extraordinary preservation of gene collinearity over three hundred million years revealed in homosporous lycophytes.</title>
        <authorList>
            <person name="Li C."/>
            <person name="Wickell D."/>
            <person name="Kuo L.Y."/>
            <person name="Chen X."/>
            <person name="Nie B."/>
            <person name="Liao X."/>
            <person name="Peng D."/>
            <person name="Ji J."/>
            <person name="Jenkins J."/>
            <person name="Williams M."/>
            <person name="Shu S."/>
            <person name="Plott C."/>
            <person name="Barry K."/>
            <person name="Rajasekar S."/>
            <person name="Grimwood J."/>
            <person name="Han X."/>
            <person name="Sun S."/>
            <person name="Hou Z."/>
            <person name="He W."/>
            <person name="Dai G."/>
            <person name="Sun C."/>
            <person name="Schmutz J."/>
            <person name="Leebens-Mack J.H."/>
            <person name="Li F.W."/>
            <person name="Wang L."/>
        </authorList>
    </citation>
    <scope>NUCLEOTIDE SEQUENCE [LARGE SCALE GENOMIC DNA]</scope>
    <source>
        <strain evidence="2">cv. PW_Plant_1</strain>
    </source>
</reference>
<proteinExistence type="predicted"/>
<dbReference type="Proteomes" id="UP001162992">
    <property type="component" value="Chromosome 16"/>
</dbReference>
<sequence>MILSDHRGCIKIIMDMSHPAVHPVGVPPAVRDAHPRFGMKHLQGMPGTKGSLLLRLLQFCFAVVSFSMMLSIQDFSTVTAFCYLVAAMALQSVWSLALAITDAYGLLLQRTFRDSLLVSVFVVGDWVTSTLSLAAACASAGITVLIDNDLNECGPNHCGKYEAAVAMTFLTWALASISFFLTFWLLATR</sequence>
<comment type="caution">
    <text evidence="1">The sequence shown here is derived from an EMBL/GenBank/DDBJ whole genome shotgun (WGS) entry which is preliminary data.</text>
</comment>
<accession>A0ACC2BB25</accession>
<protein>
    <submittedName>
        <fullName evidence="1">Uncharacterized protein</fullName>
    </submittedName>
</protein>
<organism evidence="1 2">
    <name type="scientific">Diphasiastrum complanatum</name>
    <name type="common">Issler's clubmoss</name>
    <name type="synonym">Lycopodium complanatum</name>
    <dbReference type="NCBI Taxonomy" id="34168"/>
    <lineage>
        <taxon>Eukaryota</taxon>
        <taxon>Viridiplantae</taxon>
        <taxon>Streptophyta</taxon>
        <taxon>Embryophyta</taxon>
        <taxon>Tracheophyta</taxon>
        <taxon>Lycopodiopsida</taxon>
        <taxon>Lycopodiales</taxon>
        <taxon>Lycopodiaceae</taxon>
        <taxon>Lycopodioideae</taxon>
        <taxon>Diphasiastrum</taxon>
    </lineage>
</organism>
<evidence type="ECO:0000313" key="1">
    <source>
        <dbReference type="EMBL" id="KAJ7526977.1"/>
    </source>
</evidence>
<name>A0ACC2BB25_DIPCM</name>
<evidence type="ECO:0000313" key="2">
    <source>
        <dbReference type="Proteomes" id="UP001162992"/>
    </source>
</evidence>
<keyword evidence="2" id="KW-1185">Reference proteome</keyword>